<organism evidence="4 5">
    <name type="scientific">Piscibacillus salipiscarius</name>
    <dbReference type="NCBI Taxonomy" id="299480"/>
    <lineage>
        <taxon>Bacteria</taxon>
        <taxon>Bacillati</taxon>
        <taxon>Bacillota</taxon>
        <taxon>Bacilli</taxon>
        <taxon>Bacillales</taxon>
        <taxon>Bacillaceae</taxon>
        <taxon>Piscibacillus</taxon>
    </lineage>
</organism>
<dbReference type="PROSITE" id="PS00455">
    <property type="entry name" value="AMP_BINDING"/>
    <property type="match status" value="1"/>
</dbReference>
<dbReference type="InterPro" id="IPR000873">
    <property type="entry name" value="AMP-dep_synth/lig_dom"/>
</dbReference>
<evidence type="ECO:0000256" key="2">
    <source>
        <dbReference type="ARBA" id="ARBA00022840"/>
    </source>
</evidence>
<evidence type="ECO:0000313" key="4">
    <source>
        <dbReference type="EMBL" id="MFD2639349.1"/>
    </source>
</evidence>
<keyword evidence="5" id="KW-1185">Reference proteome</keyword>
<gene>
    <name evidence="4" type="ORF">ACFSW4_10765</name>
</gene>
<dbReference type="InterPro" id="IPR042099">
    <property type="entry name" value="ANL_N_sf"/>
</dbReference>
<protein>
    <submittedName>
        <fullName evidence="4">AMP-dependent synthetase/ligase</fullName>
    </submittedName>
</protein>
<comment type="caution">
    <text evidence="4">The sequence shown here is derived from an EMBL/GenBank/DDBJ whole genome shotgun (WGS) entry which is preliminary data.</text>
</comment>
<dbReference type="RefSeq" id="WP_377329223.1">
    <property type="nucleotide sequence ID" value="NZ_JBHUMZ010000023.1"/>
</dbReference>
<name>A0ABW5QBJ1_9BACI</name>
<dbReference type="CDD" id="cd05907">
    <property type="entry name" value="VL_LC_FACS_like"/>
    <property type="match status" value="1"/>
</dbReference>
<dbReference type="EMBL" id="JBHUMZ010000023">
    <property type="protein sequence ID" value="MFD2639349.1"/>
    <property type="molecule type" value="Genomic_DNA"/>
</dbReference>
<dbReference type="Pfam" id="PF00501">
    <property type="entry name" value="AMP-binding"/>
    <property type="match status" value="1"/>
</dbReference>
<dbReference type="SUPFAM" id="SSF56801">
    <property type="entry name" value="Acetyl-CoA synthetase-like"/>
    <property type="match status" value="1"/>
</dbReference>
<reference evidence="5" key="1">
    <citation type="journal article" date="2019" name="Int. J. Syst. Evol. Microbiol.">
        <title>The Global Catalogue of Microorganisms (GCM) 10K type strain sequencing project: providing services to taxonomists for standard genome sequencing and annotation.</title>
        <authorList>
            <consortium name="The Broad Institute Genomics Platform"/>
            <consortium name="The Broad Institute Genome Sequencing Center for Infectious Disease"/>
            <person name="Wu L."/>
            <person name="Ma J."/>
        </authorList>
    </citation>
    <scope>NUCLEOTIDE SEQUENCE [LARGE SCALE GENOMIC DNA]</scope>
    <source>
        <strain evidence="5">TISTR 1571</strain>
    </source>
</reference>
<evidence type="ECO:0000256" key="1">
    <source>
        <dbReference type="ARBA" id="ARBA00022741"/>
    </source>
</evidence>
<dbReference type="Proteomes" id="UP001597452">
    <property type="component" value="Unassembled WGS sequence"/>
</dbReference>
<dbReference type="Gene3D" id="3.40.50.12780">
    <property type="entry name" value="N-terminal domain of ligase-like"/>
    <property type="match status" value="1"/>
</dbReference>
<feature type="domain" description="AMP-dependent synthetase/ligase" evidence="3">
    <location>
        <begin position="10"/>
        <end position="429"/>
    </location>
</feature>
<keyword evidence="2" id="KW-0067">ATP-binding</keyword>
<accession>A0ABW5QBJ1</accession>
<dbReference type="InterPro" id="IPR020845">
    <property type="entry name" value="AMP-binding_CS"/>
</dbReference>
<dbReference type="PANTHER" id="PTHR43272">
    <property type="entry name" value="LONG-CHAIN-FATTY-ACID--COA LIGASE"/>
    <property type="match status" value="1"/>
</dbReference>
<keyword evidence="1" id="KW-0547">Nucleotide-binding</keyword>
<dbReference type="PANTHER" id="PTHR43272:SF33">
    <property type="entry name" value="AMP-BINDING DOMAIN-CONTAINING PROTEIN-RELATED"/>
    <property type="match status" value="1"/>
</dbReference>
<proteinExistence type="predicted"/>
<evidence type="ECO:0000259" key="3">
    <source>
        <dbReference type="Pfam" id="PF00501"/>
    </source>
</evidence>
<evidence type="ECO:0000313" key="5">
    <source>
        <dbReference type="Proteomes" id="UP001597452"/>
    </source>
</evidence>
<dbReference type="Pfam" id="PF23562">
    <property type="entry name" value="AMP-binding_C_3"/>
    <property type="match status" value="1"/>
</dbReference>
<sequence length="615" mass="69544">MKPNNLVEMLDRTVKKHPNKDAFMWKEGGAYKRITYKDFWSRMMHAAAGFGYLGLKANDKVALLSNSNPMWGMTDFASASIGAVSVPIYPTLPSEQINYILNNADVKAIVVENEEQRQKVLNTHSNVEWIITMYPDNQSSYDEGELSFAQLLKYGKEHALPKWENQWRQINRDHLSTIIHTSGTTGMPKGVMLTHGNFLANIEGVQFWLIELLPEDLSLSYLPLSHVFERMAGHYMPLSVGTTIAYAESIDTIQENIQEVRPTVLTSVPRLFEKVYAKVMEEINQGTPVKKNVFNWAVKVGEERYEKYIESSFDQLILGETMSKSFLRKWKLADRLVYQKIKKKLGGRLRGMVSGGGTLNPELAKFFWAIDLPLLEGYGLTETTPVISTNPMIRAKAGTVGKVLPNIDVKVAEDGEVLVKGPSVMKGYYNDDEATSQAFVDGWFHTGDLGQFDDEDYLKIIGRKKRLLVLSTGKNVAPQISESALNDSAYIEHSVLVGDKQKYVISLIYPDYENLEIWAKGKNLQYDSYQELVEKEAALELFNKEIKEHTSNLADFEKPKKWIIIGDEWSVETGELTPKLTVKVNVVEKKYESLIKEAYGSDYSEAVKGEVVNQG</sequence>